<evidence type="ECO:0000256" key="1">
    <source>
        <dbReference type="ARBA" id="ARBA00004651"/>
    </source>
</evidence>
<dbReference type="EMBL" id="CP001145">
    <property type="protein sequence ID" value="ACI17399.1"/>
    <property type="molecule type" value="Genomic_DNA"/>
</dbReference>
<keyword evidence="9" id="KW-1185">Reference proteome</keyword>
<dbReference type="STRING" id="309798.COPRO5265_0265"/>
<organism evidence="8 9">
    <name type="scientific">Coprothermobacter proteolyticus (strain ATCC 35245 / DSM 5265 / OCM 4 / BT)</name>
    <dbReference type="NCBI Taxonomy" id="309798"/>
    <lineage>
        <taxon>Bacteria</taxon>
        <taxon>Pseudomonadati</taxon>
        <taxon>Coprothermobacterota</taxon>
        <taxon>Coprothermobacteria</taxon>
        <taxon>Coprothermobacterales</taxon>
        <taxon>Coprothermobacteraceae</taxon>
        <taxon>Coprothermobacter</taxon>
    </lineage>
</organism>
<evidence type="ECO:0000256" key="5">
    <source>
        <dbReference type="ARBA" id="ARBA00023136"/>
    </source>
</evidence>
<feature type="domain" description="Major facilitator superfamily (MFS) profile" evidence="7">
    <location>
        <begin position="14"/>
        <end position="392"/>
    </location>
</feature>
<evidence type="ECO:0000256" key="2">
    <source>
        <dbReference type="ARBA" id="ARBA00022475"/>
    </source>
</evidence>
<dbReference type="SUPFAM" id="SSF103473">
    <property type="entry name" value="MFS general substrate transporter"/>
    <property type="match status" value="1"/>
</dbReference>
<gene>
    <name evidence="8" type="ordered locus">COPRO5265_0265</name>
</gene>
<dbReference type="InterPro" id="IPR020846">
    <property type="entry name" value="MFS_dom"/>
</dbReference>
<dbReference type="Pfam" id="PF07690">
    <property type="entry name" value="MFS_1"/>
    <property type="match status" value="2"/>
</dbReference>
<accession>B5Y786</accession>
<dbReference type="InterPro" id="IPR036259">
    <property type="entry name" value="MFS_trans_sf"/>
</dbReference>
<dbReference type="Proteomes" id="UP000001732">
    <property type="component" value="Chromosome"/>
</dbReference>
<dbReference type="Gene3D" id="1.20.1250.20">
    <property type="entry name" value="MFS general substrate transporter like domains"/>
    <property type="match status" value="2"/>
</dbReference>
<feature type="transmembrane region" description="Helical" evidence="6">
    <location>
        <begin position="12"/>
        <end position="29"/>
    </location>
</feature>
<feature type="transmembrane region" description="Helical" evidence="6">
    <location>
        <begin position="80"/>
        <end position="113"/>
    </location>
</feature>
<feature type="transmembrane region" description="Helical" evidence="6">
    <location>
        <begin position="216"/>
        <end position="237"/>
    </location>
</feature>
<dbReference type="InterPro" id="IPR052425">
    <property type="entry name" value="Uncharacterized_MFS-type"/>
</dbReference>
<evidence type="ECO:0000256" key="3">
    <source>
        <dbReference type="ARBA" id="ARBA00022692"/>
    </source>
</evidence>
<feature type="transmembrane region" description="Helical" evidence="6">
    <location>
        <begin position="281"/>
        <end position="303"/>
    </location>
</feature>
<feature type="transmembrane region" description="Helical" evidence="6">
    <location>
        <begin position="173"/>
        <end position="195"/>
    </location>
</feature>
<keyword evidence="5 6" id="KW-0472">Membrane</keyword>
<name>B5Y786_COPPD</name>
<feature type="transmembrane region" description="Helical" evidence="6">
    <location>
        <begin position="339"/>
        <end position="362"/>
    </location>
</feature>
<dbReference type="PROSITE" id="PS50850">
    <property type="entry name" value="MFS"/>
    <property type="match status" value="1"/>
</dbReference>
<dbReference type="GO" id="GO:0022857">
    <property type="term" value="F:transmembrane transporter activity"/>
    <property type="evidence" value="ECO:0007669"/>
    <property type="project" value="InterPro"/>
</dbReference>
<dbReference type="OrthoDB" id="9803985at2"/>
<keyword evidence="2" id="KW-1003">Cell membrane</keyword>
<evidence type="ECO:0000313" key="9">
    <source>
        <dbReference type="Proteomes" id="UP000001732"/>
    </source>
</evidence>
<evidence type="ECO:0000256" key="4">
    <source>
        <dbReference type="ARBA" id="ARBA00022989"/>
    </source>
</evidence>
<dbReference type="RefSeq" id="WP_012544051.1">
    <property type="nucleotide sequence ID" value="NC_011295.1"/>
</dbReference>
<dbReference type="CDD" id="cd17370">
    <property type="entry name" value="MFS_MJ1317_like"/>
    <property type="match status" value="1"/>
</dbReference>
<reference evidence="8 9" key="2">
    <citation type="journal article" date="2014" name="Genome Announc.">
        <title>Complete Genome Sequence of Coprothermobacter proteolyticus DSM 5265.</title>
        <authorList>
            <person name="Alexiev A."/>
            <person name="Coil D.A."/>
            <person name="Badger J.H."/>
            <person name="Enticknap J."/>
            <person name="Ward N."/>
            <person name="Robb F.T."/>
            <person name="Eisen J.A."/>
        </authorList>
    </citation>
    <scope>NUCLEOTIDE SEQUENCE [LARGE SCALE GENOMIC DNA]</scope>
    <source>
        <strain evidence="9">ATCC 35245 / DSM 5265 / OCM 4 / BT</strain>
    </source>
</reference>
<feature type="transmembrane region" description="Helical" evidence="6">
    <location>
        <begin position="41"/>
        <end position="59"/>
    </location>
</feature>
<reference evidence="9" key="1">
    <citation type="submission" date="2008-08" db="EMBL/GenBank/DDBJ databases">
        <title>The complete genome sequence of Coprothermobacter proteolyticus strain ATCC 5245 / DSM 5265 / BT.</title>
        <authorList>
            <person name="Dodson R.J."/>
            <person name="Durkin A.S."/>
            <person name="Wu M."/>
            <person name="Eisen J."/>
            <person name="Sutton G."/>
        </authorList>
    </citation>
    <scope>NUCLEOTIDE SEQUENCE [LARGE SCALE GENOMIC DNA]</scope>
    <source>
        <strain evidence="9">ATCC 35245 / DSM 5265 / OCM 4 / BT</strain>
    </source>
</reference>
<dbReference type="InterPro" id="IPR011701">
    <property type="entry name" value="MFS"/>
</dbReference>
<dbReference type="KEGG" id="cpo:COPRO5265_0265"/>
<feature type="transmembrane region" description="Helical" evidence="6">
    <location>
        <begin position="368"/>
        <end position="386"/>
    </location>
</feature>
<dbReference type="PANTHER" id="PTHR42688:SF1">
    <property type="entry name" value="BLR5212 PROTEIN"/>
    <property type="match status" value="1"/>
</dbReference>
<keyword evidence="4 6" id="KW-1133">Transmembrane helix</keyword>
<dbReference type="GO" id="GO:0005886">
    <property type="term" value="C:plasma membrane"/>
    <property type="evidence" value="ECO:0007669"/>
    <property type="project" value="UniProtKB-SubCell"/>
</dbReference>
<dbReference type="PANTHER" id="PTHR42688">
    <property type="entry name" value="CONSERVED PROTEIN"/>
    <property type="match status" value="1"/>
</dbReference>
<sequence>MNNTESKNLKRGAFYFIILLGLVSLLADVTYEGARSVTGPYLGLLGASSAVVGFAAGFGEMLGYAFRLVSGYWADRTHRYWLLTIVGYALNLLAIPLLAFVGNWQVAVLLLILERLGKGLRTPARDVMLSQATKQVGRGFGFGLHEAMDQIGAVAGPVFVSIVLARNLGYRDAFLFLGIPAILAMILVVTARFLYPKPQEFEPAYKGIETKGYSKAFWIYLGAVALIGAGYIDYPLIGYHLQQNGILQAQFIALLYSLAMGIDALSALVFGAWFDRAGVSVVGVSALIAALFSPFAFLLHVWWGPVIGMVLWGIGMGAQESVMRAALAEMIPTERRGVAYGFFNTVYGLAWFAGSFVMGIIYGFSPTLMVIVSVTLELLAALLIFVNRHSLEHGHGV</sequence>
<evidence type="ECO:0000313" key="8">
    <source>
        <dbReference type="EMBL" id="ACI17399.1"/>
    </source>
</evidence>
<proteinExistence type="predicted"/>
<dbReference type="AlphaFoldDB" id="B5Y786"/>
<keyword evidence="3 6" id="KW-0812">Transmembrane</keyword>
<feature type="transmembrane region" description="Helical" evidence="6">
    <location>
        <begin position="309"/>
        <end position="327"/>
    </location>
</feature>
<dbReference type="eggNOG" id="COG2814">
    <property type="taxonomic scope" value="Bacteria"/>
</dbReference>
<feature type="transmembrane region" description="Helical" evidence="6">
    <location>
        <begin position="249"/>
        <end position="274"/>
    </location>
</feature>
<comment type="subcellular location">
    <subcellularLocation>
        <location evidence="1">Cell membrane</location>
        <topology evidence="1">Multi-pass membrane protein</topology>
    </subcellularLocation>
</comment>
<evidence type="ECO:0000259" key="7">
    <source>
        <dbReference type="PROSITE" id="PS50850"/>
    </source>
</evidence>
<protein>
    <submittedName>
        <fullName evidence="8">Conserved protein</fullName>
    </submittedName>
</protein>
<dbReference type="HOGENOM" id="CLU_040020_2_0_9"/>
<evidence type="ECO:0000256" key="6">
    <source>
        <dbReference type="SAM" id="Phobius"/>
    </source>
</evidence>